<keyword evidence="1" id="KW-0812">Transmembrane</keyword>
<dbReference type="InterPro" id="IPR036388">
    <property type="entry name" value="WH-like_DNA-bd_sf"/>
</dbReference>
<evidence type="ECO:0000256" key="1">
    <source>
        <dbReference type="SAM" id="Phobius"/>
    </source>
</evidence>
<gene>
    <name evidence="2" type="ORF">HII17_00525</name>
</gene>
<dbReference type="GO" id="GO:0006355">
    <property type="term" value="P:regulation of DNA-templated transcription"/>
    <property type="evidence" value="ECO:0007669"/>
    <property type="project" value="UniProtKB-ARBA"/>
</dbReference>
<name>A0A7Y0L8R0_9GAMM</name>
<evidence type="ECO:0000313" key="2">
    <source>
        <dbReference type="EMBL" id="NMP30030.1"/>
    </source>
</evidence>
<dbReference type="InterPro" id="IPR036390">
    <property type="entry name" value="WH_DNA-bd_sf"/>
</dbReference>
<accession>A0A7Y0L8R0</accession>
<dbReference type="CDD" id="cd00090">
    <property type="entry name" value="HTH_ARSR"/>
    <property type="match status" value="1"/>
</dbReference>
<protein>
    <submittedName>
        <fullName evidence="2">Winged helix-turn-helix transcriptional regulator</fullName>
    </submittedName>
</protein>
<dbReference type="Proteomes" id="UP000568664">
    <property type="component" value="Unassembled WGS sequence"/>
</dbReference>
<dbReference type="AlphaFoldDB" id="A0A7Y0L8R0"/>
<proteinExistence type="predicted"/>
<dbReference type="InterPro" id="IPR011991">
    <property type="entry name" value="ArsR-like_HTH"/>
</dbReference>
<sequence>MKVSNPLTIIAIFAGLAEALATVALIQLPESIQSIFVYFVMAFPTGIVLLFFAVLYFKNTVLYAPGDYANQDHYLEANQVKETLSQKFDAIFSEINKSGERLTKEEIDNAKNSLNNSIDESTNNSRKEQILGFLSERSATATEISQNLGIHPNYTRRILQSLLDNELVTKKKLSDLRPYTWSLNT</sequence>
<reference evidence="2 3" key="1">
    <citation type="submission" date="2020-04" db="EMBL/GenBank/DDBJ databases">
        <title>Thalassotalea sp. M1531, isolated from the surface of marine red alga.</title>
        <authorList>
            <person name="Pang L."/>
            <person name="Lu D.-C."/>
        </authorList>
    </citation>
    <scope>NUCLEOTIDE SEQUENCE [LARGE SCALE GENOMIC DNA]</scope>
    <source>
        <strain evidence="2 3">M1531</strain>
    </source>
</reference>
<feature type="transmembrane region" description="Helical" evidence="1">
    <location>
        <begin position="35"/>
        <end position="57"/>
    </location>
</feature>
<keyword evidence="3" id="KW-1185">Reference proteome</keyword>
<organism evidence="2 3">
    <name type="scientific">Thalassotalea algicola</name>
    <dbReference type="NCBI Taxonomy" id="2716224"/>
    <lineage>
        <taxon>Bacteria</taxon>
        <taxon>Pseudomonadati</taxon>
        <taxon>Pseudomonadota</taxon>
        <taxon>Gammaproteobacteria</taxon>
        <taxon>Alteromonadales</taxon>
        <taxon>Colwelliaceae</taxon>
        <taxon>Thalassotalea</taxon>
    </lineage>
</organism>
<dbReference type="EMBL" id="JABBXH010000001">
    <property type="protein sequence ID" value="NMP30030.1"/>
    <property type="molecule type" value="Genomic_DNA"/>
</dbReference>
<evidence type="ECO:0000313" key="3">
    <source>
        <dbReference type="Proteomes" id="UP000568664"/>
    </source>
</evidence>
<dbReference type="Gene3D" id="1.10.10.10">
    <property type="entry name" value="Winged helix-like DNA-binding domain superfamily/Winged helix DNA-binding domain"/>
    <property type="match status" value="1"/>
</dbReference>
<keyword evidence="1" id="KW-1133">Transmembrane helix</keyword>
<dbReference type="RefSeq" id="WP_169073380.1">
    <property type="nucleotide sequence ID" value="NZ_JABBXH010000001.1"/>
</dbReference>
<comment type="caution">
    <text evidence="2">The sequence shown here is derived from an EMBL/GenBank/DDBJ whole genome shotgun (WGS) entry which is preliminary data.</text>
</comment>
<keyword evidence="1" id="KW-0472">Membrane</keyword>
<dbReference type="SUPFAM" id="SSF46785">
    <property type="entry name" value="Winged helix' DNA-binding domain"/>
    <property type="match status" value="1"/>
</dbReference>